<dbReference type="STRING" id="631454.N177_2187"/>
<evidence type="ECO:0000256" key="4">
    <source>
        <dbReference type="ARBA" id="ARBA00023186"/>
    </source>
</evidence>
<name>V4RHP5_9HYPH</name>
<keyword evidence="2 5" id="KW-0963">Cytoplasm</keyword>
<dbReference type="InterPro" id="IPR012406">
    <property type="entry name" value="UreE"/>
</dbReference>
<dbReference type="eggNOG" id="COG2371">
    <property type="taxonomic scope" value="Bacteria"/>
</dbReference>
<dbReference type="GO" id="GO:0051082">
    <property type="term" value="F:unfolded protein binding"/>
    <property type="evidence" value="ECO:0007669"/>
    <property type="project" value="UniProtKB-UniRule"/>
</dbReference>
<dbReference type="EMBL" id="AWXZ01000029">
    <property type="protein sequence ID" value="ESR24864.1"/>
    <property type="molecule type" value="Genomic_DNA"/>
</dbReference>
<dbReference type="PATRIC" id="fig|631454.5.peg.2156"/>
<dbReference type="Pfam" id="PF02814">
    <property type="entry name" value="UreE_N"/>
    <property type="match status" value="1"/>
</dbReference>
<dbReference type="NCBIfam" id="NF009751">
    <property type="entry name" value="PRK13261.1-1"/>
    <property type="match status" value="1"/>
</dbReference>
<dbReference type="SUPFAM" id="SSF69287">
    <property type="entry name" value="Urease metallochaperone UreE, N-terminal domain"/>
    <property type="match status" value="1"/>
</dbReference>
<comment type="function">
    <text evidence="5">Involved in urease metallocenter assembly. Binds nickel. Probably functions as a nickel donor during metallocenter assembly.</text>
</comment>
<dbReference type="Gene3D" id="2.60.260.20">
    <property type="entry name" value="Urease metallochaperone UreE, N-terminal domain"/>
    <property type="match status" value="1"/>
</dbReference>
<comment type="subcellular location">
    <subcellularLocation>
        <location evidence="1 5">Cytoplasm</location>
    </subcellularLocation>
</comment>
<dbReference type="SMART" id="SM00988">
    <property type="entry name" value="UreE_N"/>
    <property type="match status" value="1"/>
</dbReference>
<feature type="domain" description="UreE urease accessory N-terminal" evidence="7">
    <location>
        <begin position="1"/>
        <end position="66"/>
    </location>
</feature>
<evidence type="ECO:0000256" key="2">
    <source>
        <dbReference type="ARBA" id="ARBA00022490"/>
    </source>
</evidence>
<dbReference type="Gene3D" id="3.30.70.790">
    <property type="entry name" value="UreE, C-terminal domain"/>
    <property type="match status" value="1"/>
</dbReference>
<dbReference type="InterPro" id="IPR004029">
    <property type="entry name" value="UreE_N"/>
</dbReference>
<proteinExistence type="inferred from homology"/>
<comment type="caution">
    <text evidence="8">The sequence shown here is derived from an EMBL/GenBank/DDBJ whole genome shotgun (WGS) entry which is preliminary data.</text>
</comment>
<dbReference type="GO" id="GO:0016151">
    <property type="term" value="F:nickel cation binding"/>
    <property type="evidence" value="ECO:0007669"/>
    <property type="project" value="UniProtKB-UniRule"/>
</dbReference>
<dbReference type="PIRSF" id="PIRSF036402">
    <property type="entry name" value="Ureas_acces_UreE"/>
    <property type="match status" value="1"/>
</dbReference>
<dbReference type="AlphaFoldDB" id="V4RHP5"/>
<comment type="similarity">
    <text evidence="5">Belongs to the UreE family.</text>
</comment>
<evidence type="ECO:0000313" key="9">
    <source>
        <dbReference type="Proteomes" id="UP000017819"/>
    </source>
</evidence>
<gene>
    <name evidence="5" type="primary">ureE</name>
    <name evidence="8" type="ORF">N177_2187</name>
</gene>
<dbReference type="GO" id="GO:0006457">
    <property type="term" value="P:protein folding"/>
    <property type="evidence" value="ECO:0007669"/>
    <property type="project" value="InterPro"/>
</dbReference>
<sequence>MLRATRVLPSGSFEPPIDTVTLDHDGRHRRRMVLTGDHGTEFLLDLPEARALREGEGLELEDGRVILVCAAPEKLMEVTAGNRHALMRIVWHLGNRHLPVEIEVDRVRLRPDHVIEAMIVGLGGKVAHVEAPFHPETGAYHHHDHRHGAASSHPASARDGQHPQEAT</sequence>
<evidence type="ECO:0000256" key="1">
    <source>
        <dbReference type="ARBA" id="ARBA00004496"/>
    </source>
</evidence>
<accession>V4RHP5</accession>
<dbReference type="HAMAP" id="MF_00822">
    <property type="entry name" value="UreE"/>
    <property type="match status" value="1"/>
</dbReference>
<dbReference type="GO" id="GO:0019627">
    <property type="term" value="P:urea metabolic process"/>
    <property type="evidence" value="ECO:0007669"/>
    <property type="project" value="InterPro"/>
</dbReference>
<dbReference type="InterPro" id="IPR036118">
    <property type="entry name" value="UreE_N_sf"/>
</dbReference>
<protein>
    <recommendedName>
        <fullName evidence="5">Urease accessory protein UreE</fullName>
    </recommendedName>
</protein>
<dbReference type="SUPFAM" id="SSF69737">
    <property type="entry name" value="Urease metallochaperone UreE, C-terminal domain"/>
    <property type="match status" value="1"/>
</dbReference>
<evidence type="ECO:0000259" key="7">
    <source>
        <dbReference type="SMART" id="SM00988"/>
    </source>
</evidence>
<dbReference type="RefSeq" id="WP_023432317.1">
    <property type="nucleotide sequence ID" value="NZ_AWXZ01000029.1"/>
</dbReference>
<dbReference type="InterPro" id="IPR007864">
    <property type="entry name" value="UreE_C_dom"/>
</dbReference>
<evidence type="ECO:0000313" key="8">
    <source>
        <dbReference type="EMBL" id="ESR24864.1"/>
    </source>
</evidence>
<keyword evidence="9" id="KW-1185">Reference proteome</keyword>
<keyword evidence="3 5" id="KW-0533">Nickel</keyword>
<dbReference type="Proteomes" id="UP000017819">
    <property type="component" value="Unassembled WGS sequence"/>
</dbReference>
<reference evidence="8 9" key="1">
    <citation type="journal article" date="2014" name="Genome Announc.">
        <title>Draft Genome Sequence of Lutibaculum baratangense Strain AMV1T, Isolated from a Mud Volcano in Andamans, India.</title>
        <authorList>
            <person name="Singh A."/>
            <person name="Sreenivas A."/>
            <person name="Sathyanarayana Reddy G."/>
            <person name="Pinnaka A.K."/>
            <person name="Shivaji S."/>
        </authorList>
    </citation>
    <scope>NUCLEOTIDE SEQUENCE [LARGE SCALE GENOMIC DNA]</scope>
    <source>
        <strain evidence="8 9">AMV1</strain>
    </source>
</reference>
<feature type="region of interest" description="Disordered" evidence="6">
    <location>
        <begin position="136"/>
        <end position="167"/>
    </location>
</feature>
<evidence type="ECO:0000256" key="3">
    <source>
        <dbReference type="ARBA" id="ARBA00022596"/>
    </source>
</evidence>
<evidence type="ECO:0000256" key="5">
    <source>
        <dbReference type="HAMAP-Rule" id="MF_00822"/>
    </source>
</evidence>
<dbReference type="CDD" id="cd00571">
    <property type="entry name" value="UreE"/>
    <property type="match status" value="1"/>
</dbReference>
<keyword evidence="4 5" id="KW-0143">Chaperone</keyword>
<dbReference type="GO" id="GO:0005737">
    <property type="term" value="C:cytoplasm"/>
    <property type="evidence" value="ECO:0007669"/>
    <property type="project" value="UniProtKB-SubCell"/>
</dbReference>
<dbReference type="GO" id="GO:0065003">
    <property type="term" value="P:protein-containing complex assembly"/>
    <property type="evidence" value="ECO:0007669"/>
    <property type="project" value="InterPro"/>
</dbReference>
<evidence type="ECO:0000256" key="6">
    <source>
        <dbReference type="SAM" id="MobiDB-lite"/>
    </source>
</evidence>
<organism evidence="8 9">
    <name type="scientific">Lutibaculum baratangense AMV1</name>
    <dbReference type="NCBI Taxonomy" id="631454"/>
    <lineage>
        <taxon>Bacteria</taxon>
        <taxon>Pseudomonadati</taxon>
        <taxon>Pseudomonadota</taxon>
        <taxon>Alphaproteobacteria</taxon>
        <taxon>Hyphomicrobiales</taxon>
        <taxon>Tepidamorphaceae</taxon>
        <taxon>Lutibaculum</taxon>
    </lineage>
</organism>
<dbReference type="Pfam" id="PF05194">
    <property type="entry name" value="UreE_C"/>
    <property type="match status" value="1"/>
</dbReference>